<dbReference type="AlphaFoldDB" id="A0A8J2RYP0"/>
<dbReference type="Gene3D" id="3.30.470.160">
    <property type="entry name" value="Inositol polyphosphate kinase"/>
    <property type="match status" value="1"/>
</dbReference>
<comment type="catalytic activity">
    <reaction evidence="6">
        <text>1D-myo-inositol 1,4,5-trisphosphate + 2 ATP = 1D-myo-inositol 1,3,4,5,6-pentakisphosphate + 2 ADP + 2 H(+)</text>
        <dbReference type="Rhea" id="RHEA:32359"/>
        <dbReference type="ChEBI" id="CHEBI:15378"/>
        <dbReference type="ChEBI" id="CHEBI:30616"/>
        <dbReference type="ChEBI" id="CHEBI:57733"/>
        <dbReference type="ChEBI" id="CHEBI:203600"/>
        <dbReference type="ChEBI" id="CHEBI:456216"/>
        <dbReference type="EC" id="2.7.1.151"/>
    </reaction>
</comment>
<keyword evidence="5" id="KW-0067">ATP-binding</keyword>
<keyword evidence="4 8" id="KW-0418">Kinase</keyword>
<evidence type="ECO:0000256" key="8">
    <source>
        <dbReference type="RuleBase" id="RU363090"/>
    </source>
</evidence>
<evidence type="ECO:0000313" key="9">
    <source>
        <dbReference type="EMBL" id="CAH0109629.1"/>
    </source>
</evidence>
<organism evidence="9 10">
    <name type="scientific">Daphnia galeata</name>
    <dbReference type="NCBI Taxonomy" id="27404"/>
    <lineage>
        <taxon>Eukaryota</taxon>
        <taxon>Metazoa</taxon>
        <taxon>Ecdysozoa</taxon>
        <taxon>Arthropoda</taxon>
        <taxon>Crustacea</taxon>
        <taxon>Branchiopoda</taxon>
        <taxon>Diplostraca</taxon>
        <taxon>Cladocera</taxon>
        <taxon>Anomopoda</taxon>
        <taxon>Daphniidae</taxon>
        <taxon>Daphnia</taxon>
    </lineage>
</organism>
<dbReference type="GO" id="GO:0008440">
    <property type="term" value="F:inositol-1,4,5-trisphosphate 3-kinase activity"/>
    <property type="evidence" value="ECO:0007669"/>
    <property type="project" value="TreeGrafter"/>
</dbReference>
<keyword evidence="10" id="KW-1185">Reference proteome</keyword>
<sequence>MKTTDNYIYTFSHLHTHTNGFFIKEFLKKLGIIILTSLVLANNRFHFIMSMSSFELPDQTVVLEHQIAGHRHEHGKLYTGMLKHIDGYVMKPVQNNERGKTEIEFYEQIFQSSHPVISKLKQIVPHFFGLHQFVSDTAIHYFIKMEDVAAGMAKPCIADIKIGRQTWDPYSSPEKQFAENMKYRGTKEPLGFCIPGMCIFDLATDKVLKLDKHYGRSLNSDSVRDALLLYFNSTQVIENRLLSEVLSQLNAVRLWFEEQRHFLFYATSLLFVYDADLLKKGCNILNVRIRMIDFAHVFPAHDSRDSNYLEGLCKLIQIISSIQ</sequence>
<dbReference type="InterPro" id="IPR005522">
    <property type="entry name" value="IPK"/>
</dbReference>
<dbReference type="GO" id="GO:0005524">
    <property type="term" value="F:ATP binding"/>
    <property type="evidence" value="ECO:0007669"/>
    <property type="project" value="UniProtKB-KW"/>
</dbReference>
<keyword evidence="2 8" id="KW-0808">Transferase</keyword>
<dbReference type="SUPFAM" id="SSF56104">
    <property type="entry name" value="SAICAR synthase-like"/>
    <property type="match status" value="1"/>
</dbReference>
<evidence type="ECO:0000256" key="5">
    <source>
        <dbReference type="ARBA" id="ARBA00022840"/>
    </source>
</evidence>
<dbReference type="Pfam" id="PF03770">
    <property type="entry name" value="IPK"/>
    <property type="match status" value="1"/>
</dbReference>
<evidence type="ECO:0000256" key="1">
    <source>
        <dbReference type="ARBA" id="ARBA00007374"/>
    </source>
</evidence>
<dbReference type="Proteomes" id="UP000789390">
    <property type="component" value="Unassembled WGS sequence"/>
</dbReference>
<evidence type="ECO:0000256" key="7">
    <source>
        <dbReference type="ARBA" id="ARBA00036525"/>
    </source>
</evidence>
<evidence type="ECO:0000256" key="2">
    <source>
        <dbReference type="ARBA" id="ARBA00022679"/>
    </source>
</evidence>
<dbReference type="PANTHER" id="PTHR12400">
    <property type="entry name" value="INOSITOL POLYPHOSPHATE KINASE"/>
    <property type="match status" value="1"/>
</dbReference>
<proteinExistence type="inferred from homology"/>
<dbReference type="GO" id="GO:0005737">
    <property type="term" value="C:cytoplasm"/>
    <property type="evidence" value="ECO:0007669"/>
    <property type="project" value="TreeGrafter"/>
</dbReference>
<dbReference type="EMBL" id="CAKKLH010000293">
    <property type="protein sequence ID" value="CAH0109629.1"/>
    <property type="molecule type" value="Genomic_DNA"/>
</dbReference>
<keyword evidence="3" id="KW-0547">Nucleotide-binding</keyword>
<comment type="catalytic activity">
    <reaction evidence="7">
        <text>1D-myo-inositol 1,3,4,6-tetrakisphosphate + ATP = 1D-myo-inositol 1,3,4,5,6-pentakisphosphate + ADP + H(+)</text>
        <dbReference type="Rhea" id="RHEA:12717"/>
        <dbReference type="ChEBI" id="CHEBI:15378"/>
        <dbReference type="ChEBI" id="CHEBI:30616"/>
        <dbReference type="ChEBI" id="CHEBI:57660"/>
        <dbReference type="ChEBI" id="CHEBI:57733"/>
        <dbReference type="ChEBI" id="CHEBI:456216"/>
        <dbReference type="EC" id="2.7.1.140"/>
    </reaction>
</comment>
<dbReference type="PANTHER" id="PTHR12400:SF51">
    <property type="entry name" value="INOSITOL POLYPHOSPHATE MULTIKINASE"/>
    <property type="match status" value="1"/>
</dbReference>
<evidence type="ECO:0000256" key="6">
    <source>
        <dbReference type="ARBA" id="ARBA00036164"/>
    </source>
</evidence>
<accession>A0A8J2RYP0</accession>
<comment type="caution">
    <text evidence="9">The sequence shown here is derived from an EMBL/GenBank/DDBJ whole genome shotgun (WGS) entry which is preliminary data.</text>
</comment>
<dbReference type="GO" id="GO:0051765">
    <property type="term" value="F:inositol tetrakisphosphate kinase activity"/>
    <property type="evidence" value="ECO:0007669"/>
    <property type="project" value="TreeGrafter"/>
</dbReference>
<reference evidence="9" key="1">
    <citation type="submission" date="2021-11" db="EMBL/GenBank/DDBJ databases">
        <authorList>
            <person name="Schell T."/>
        </authorList>
    </citation>
    <scope>NUCLEOTIDE SEQUENCE</scope>
    <source>
        <strain evidence="9">M5</strain>
    </source>
</reference>
<name>A0A8J2RYP0_9CRUS</name>
<dbReference type="EC" id="2.7.-.-" evidence="8"/>
<dbReference type="GO" id="GO:0032958">
    <property type="term" value="P:inositol phosphate biosynthetic process"/>
    <property type="evidence" value="ECO:0007669"/>
    <property type="project" value="InterPro"/>
</dbReference>
<evidence type="ECO:0000256" key="4">
    <source>
        <dbReference type="ARBA" id="ARBA00022777"/>
    </source>
</evidence>
<evidence type="ECO:0000256" key="3">
    <source>
        <dbReference type="ARBA" id="ARBA00022741"/>
    </source>
</evidence>
<comment type="similarity">
    <text evidence="1 8">Belongs to the inositol phosphokinase (IPK) family.</text>
</comment>
<protein>
    <recommendedName>
        <fullName evidence="8">Kinase</fullName>
        <ecNumber evidence="8">2.7.-.-</ecNumber>
    </recommendedName>
</protein>
<gene>
    <name evidence="9" type="ORF">DGAL_LOCUS13112</name>
</gene>
<dbReference type="OrthoDB" id="5958943at2759"/>
<dbReference type="GO" id="GO:0005634">
    <property type="term" value="C:nucleus"/>
    <property type="evidence" value="ECO:0007669"/>
    <property type="project" value="TreeGrafter"/>
</dbReference>
<dbReference type="InterPro" id="IPR038286">
    <property type="entry name" value="IPK_sf"/>
</dbReference>
<evidence type="ECO:0000313" key="10">
    <source>
        <dbReference type="Proteomes" id="UP000789390"/>
    </source>
</evidence>